<comment type="similarity">
    <text evidence="2 3">Belongs to the cytochrome P450 family.</text>
</comment>
<proteinExistence type="inferred from homology"/>
<evidence type="ECO:0008006" key="6">
    <source>
        <dbReference type="Google" id="ProtNLM"/>
    </source>
</evidence>
<dbReference type="PRINTS" id="PR00385">
    <property type="entry name" value="P450"/>
</dbReference>
<dbReference type="Pfam" id="PF00067">
    <property type="entry name" value="p450"/>
    <property type="match status" value="1"/>
</dbReference>
<dbReference type="PANTHER" id="PTHR24305:SF166">
    <property type="entry name" value="CYTOCHROME P450 12A4, MITOCHONDRIAL-RELATED"/>
    <property type="match status" value="1"/>
</dbReference>
<comment type="caution">
    <text evidence="4">The sequence shown here is derived from an EMBL/GenBank/DDBJ whole genome shotgun (WGS) entry which is preliminary data.</text>
</comment>
<dbReference type="SUPFAM" id="SSF48264">
    <property type="entry name" value="Cytochrome P450"/>
    <property type="match status" value="1"/>
</dbReference>
<keyword evidence="3" id="KW-0503">Monooxygenase</keyword>
<comment type="cofactor">
    <cofactor evidence="1">
        <name>heme</name>
        <dbReference type="ChEBI" id="CHEBI:30413"/>
    </cofactor>
</comment>
<dbReference type="InterPro" id="IPR001128">
    <property type="entry name" value="Cyt_P450"/>
</dbReference>
<evidence type="ECO:0000256" key="2">
    <source>
        <dbReference type="ARBA" id="ARBA00010617"/>
    </source>
</evidence>
<dbReference type="Proteomes" id="UP001491310">
    <property type="component" value="Unassembled WGS sequence"/>
</dbReference>
<accession>A0ABR2YW43</accession>
<dbReference type="PRINTS" id="PR00463">
    <property type="entry name" value="EP450I"/>
</dbReference>
<dbReference type="InterPro" id="IPR017972">
    <property type="entry name" value="Cyt_P450_CS"/>
</dbReference>
<evidence type="ECO:0000256" key="3">
    <source>
        <dbReference type="RuleBase" id="RU000461"/>
    </source>
</evidence>
<reference evidence="4 5" key="1">
    <citation type="journal article" date="2024" name="Nat. Commun.">
        <title>Phylogenomics reveals the evolutionary origins of lichenization in chlorophyte algae.</title>
        <authorList>
            <person name="Puginier C."/>
            <person name="Libourel C."/>
            <person name="Otte J."/>
            <person name="Skaloud P."/>
            <person name="Haon M."/>
            <person name="Grisel S."/>
            <person name="Petersen M."/>
            <person name="Berrin J.G."/>
            <person name="Delaux P.M."/>
            <person name="Dal Grande F."/>
            <person name="Keller J."/>
        </authorList>
    </citation>
    <scope>NUCLEOTIDE SEQUENCE [LARGE SCALE GENOMIC DNA]</scope>
    <source>
        <strain evidence="4 5">SAG 216-7</strain>
    </source>
</reference>
<keyword evidence="3" id="KW-0560">Oxidoreductase</keyword>
<dbReference type="InterPro" id="IPR050121">
    <property type="entry name" value="Cytochrome_P450_monoxygenase"/>
</dbReference>
<keyword evidence="3" id="KW-0479">Metal-binding</keyword>
<evidence type="ECO:0000256" key="1">
    <source>
        <dbReference type="ARBA" id="ARBA00001971"/>
    </source>
</evidence>
<dbReference type="InterPro" id="IPR036396">
    <property type="entry name" value="Cyt_P450_sf"/>
</dbReference>
<dbReference type="PROSITE" id="PS00086">
    <property type="entry name" value="CYTOCHROME_P450"/>
    <property type="match status" value="1"/>
</dbReference>
<name>A0ABR2YW43_9CHLO</name>
<keyword evidence="5" id="KW-1185">Reference proteome</keyword>
<dbReference type="Gene3D" id="1.10.630.10">
    <property type="entry name" value="Cytochrome P450"/>
    <property type="match status" value="1"/>
</dbReference>
<evidence type="ECO:0000313" key="5">
    <source>
        <dbReference type="Proteomes" id="UP001491310"/>
    </source>
</evidence>
<gene>
    <name evidence="4" type="ORF">WJX75_007417</name>
</gene>
<evidence type="ECO:0000313" key="4">
    <source>
        <dbReference type="EMBL" id="KAK9916023.1"/>
    </source>
</evidence>
<dbReference type="CDD" id="cd00302">
    <property type="entry name" value="cytochrome_P450"/>
    <property type="match status" value="1"/>
</dbReference>
<organism evidence="4 5">
    <name type="scientific">Coccomyxa subellipsoidea</name>
    <dbReference type="NCBI Taxonomy" id="248742"/>
    <lineage>
        <taxon>Eukaryota</taxon>
        <taxon>Viridiplantae</taxon>
        <taxon>Chlorophyta</taxon>
        <taxon>core chlorophytes</taxon>
        <taxon>Trebouxiophyceae</taxon>
        <taxon>Trebouxiophyceae incertae sedis</taxon>
        <taxon>Coccomyxaceae</taxon>
        <taxon>Coccomyxa</taxon>
    </lineage>
</organism>
<keyword evidence="3" id="KW-0349">Heme</keyword>
<protein>
    <recommendedName>
        <fullName evidence="6">Cytochrome P450</fullName>
    </recommendedName>
</protein>
<dbReference type="PANTHER" id="PTHR24305">
    <property type="entry name" value="CYTOCHROME P450"/>
    <property type="match status" value="1"/>
</dbReference>
<dbReference type="InterPro" id="IPR002401">
    <property type="entry name" value="Cyt_P450_E_grp-I"/>
</dbReference>
<dbReference type="EMBL" id="JALJOT010000004">
    <property type="protein sequence ID" value="KAK9916023.1"/>
    <property type="molecule type" value="Genomic_DNA"/>
</dbReference>
<sequence length="541" mass="59545">MEVPDSFDLPHALSDLVITLFGIWVLIEACHWLFKLFKCWRIGRKLRHLPGLPPSLLGPLDVLRDRTDRHRLYVEWAKKYGPVMTYRVLTTHVVMVTDPTIVAEALRHKSLDKDLPAQFGSQALDEFSGPNKHQTILTLPTDERWKAVRKAVATAFSTTNMRANFPGIRKACNQLIEVLAEVGPNQAVDMDRATCRESLDVIGQVGFGRDMGATRSLLDDDEPGQAITATQAAQAECEAGLNDPLRNYKLWRPDVWAGKAATKRFHKVIARLLADIRRERPAEATFAAHLLDIVDPRTGQGITDEFLQPEIALLFLAGFETTGHTASWTLYAISQDADVEAKITEELASLGLLATPERPKPRPLEWEDLSKLVYLNAVIKESMRKYPAGGVASFRTPVKGAGDVVLGGGKVVIPEGAIFHAPIAAIQMSPAIWEDPERFDPGRWLQGDAEYSPGAKLDGKGVKRFIPFGEGARNCVGQTLARINLTTALAQLYGSFTFRLASEMGSAEDVRAAEQVNITLSCAKGMMMHVLPRVAPLKAGS</sequence>
<keyword evidence="3" id="KW-0408">Iron</keyword>